<dbReference type="EMBL" id="AP019309">
    <property type="protein sequence ID" value="BBH27226.1"/>
    <property type="molecule type" value="Genomic_DNA"/>
</dbReference>
<dbReference type="InParanoid" id="A0A3G9J9J4"/>
<organism evidence="1 2">
    <name type="scientific">Intestinibaculum porci</name>
    <dbReference type="NCBI Taxonomy" id="2487118"/>
    <lineage>
        <taxon>Bacteria</taxon>
        <taxon>Bacillati</taxon>
        <taxon>Bacillota</taxon>
        <taxon>Erysipelotrichia</taxon>
        <taxon>Erysipelotrichales</taxon>
        <taxon>Erysipelotrichaceae</taxon>
        <taxon>Intestinibaculum</taxon>
    </lineage>
</organism>
<dbReference type="AlphaFoldDB" id="A0A3G9J9J4"/>
<dbReference type="Proteomes" id="UP000268059">
    <property type="component" value="Chromosome"/>
</dbReference>
<evidence type="ECO:0000313" key="2">
    <source>
        <dbReference type="Proteomes" id="UP000268059"/>
    </source>
</evidence>
<dbReference type="RefSeq" id="WP_157983034.1">
    <property type="nucleotide sequence ID" value="NZ_AP019309.1"/>
</dbReference>
<sequence>MNVMEMYHALDEKTKEQIAEDLKMNMTVIDSKQTFDELLVMFMVMRTLKIMLPYTS</sequence>
<reference evidence="1 2" key="1">
    <citation type="submission" date="2018-11" db="EMBL/GenBank/DDBJ databases">
        <title>Novel Erysipelotrichaceae bacterium isolated from small intestine of a swine.</title>
        <authorList>
            <person name="Kim J.S."/>
            <person name="Choe H."/>
            <person name="Lee Y.R."/>
            <person name="Kim K.M."/>
            <person name="Park D.S."/>
        </authorList>
    </citation>
    <scope>NUCLEOTIDE SEQUENCE [LARGE SCALE GENOMIC DNA]</scope>
    <source>
        <strain evidence="1 2">SG0102</strain>
    </source>
</reference>
<dbReference type="KEGG" id="ebm:SG0102_21600"/>
<keyword evidence="2" id="KW-1185">Reference proteome</keyword>
<proteinExistence type="predicted"/>
<name>A0A3G9J9J4_9FIRM</name>
<accession>A0A3G9J9J4</accession>
<evidence type="ECO:0000313" key="1">
    <source>
        <dbReference type="EMBL" id="BBH27226.1"/>
    </source>
</evidence>
<gene>
    <name evidence="1" type="ORF">SG0102_21600</name>
</gene>
<protein>
    <submittedName>
        <fullName evidence="1">Uncharacterized protein</fullName>
    </submittedName>
</protein>